<dbReference type="EMBL" id="OBQD01000007">
    <property type="protein sequence ID" value="SOC40111.1"/>
    <property type="molecule type" value="Genomic_DNA"/>
</dbReference>
<dbReference type="OrthoDB" id="8393456at2"/>
<dbReference type="AlphaFoldDB" id="A0A285UIN3"/>
<reference evidence="1 2" key="1">
    <citation type="submission" date="2017-08" db="EMBL/GenBank/DDBJ databases">
        <authorList>
            <person name="de Groot N.N."/>
        </authorList>
    </citation>
    <scope>NUCLEOTIDE SEQUENCE [LARGE SCALE GENOMIC DNA]</scope>
    <source>
        <strain evidence="1 2">JC85</strain>
    </source>
</reference>
<sequence length="94" mass="10613">MSARRPSVIPFGSWPPRMSADMAAGYCGEKHVEDFLERVGTTYPAPRVVDTTRRKFWYRDDLDKAMNIATATGSTGMGALFREKIREKRNRGTA</sequence>
<protein>
    <submittedName>
        <fullName evidence="1">Uncharacterized protein</fullName>
    </submittedName>
</protein>
<keyword evidence="2" id="KW-1185">Reference proteome</keyword>
<name>A0A285UIN3_9HYPH</name>
<organism evidence="1 2">
    <name type="scientific">Rhizobium subbaraonis</name>
    <dbReference type="NCBI Taxonomy" id="908946"/>
    <lineage>
        <taxon>Bacteria</taxon>
        <taxon>Pseudomonadati</taxon>
        <taxon>Pseudomonadota</taxon>
        <taxon>Alphaproteobacteria</taxon>
        <taxon>Hyphomicrobiales</taxon>
        <taxon>Rhizobiaceae</taxon>
        <taxon>Rhizobium/Agrobacterium group</taxon>
        <taxon>Rhizobium</taxon>
    </lineage>
</organism>
<accession>A0A285UIN3</accession>
<gene>
    <name evidence="1" type="ORF">SAMN05892877_1078</name>
</gene>
<dbReference type="Proteomes" id="UP000219167">
    <property type="component" value="Unassembled WGS sequence"/>
</dbReference>
<evidence type="ECO:0000313" key="1">
    <source>
        <dbReference type="EMBL" id="SOC40111.1"/>
    </source>
</evidence>
<proteinExistence type="predicted"/>
<evidence type="ECO:0000313" key="2">
    <source>
        <dbReference type="Proteomes" id="UP000219167"/>
    </source>
</evidence>